<evidence type="ECO:0000313" key="3">
    <source>
        <dbReference type="Proteomes" id="UP001235840"/>
    </source>
</evidence>
<dbReference type="Proteomes" id="UP001235840">
    <property type="component" value="Unassembled WGS sequence"/>
</dbReference>
<protein>
    <submittedName>
        <fullName evidence="2">Uncharacterized protein</fullName>
    </submittedName>
</protein>
<keyword evidence="3" id="KW-1185">Reference proteome</keyword>
<feature type="signal peptide" evidence="1">
    <location>
        <begin position="1"/>
        <end position="20"/>
    </location>
</feature>
<evidence type="ECO:0000256" key="1">
    <source>
        <dbReference type="SAM" id="SignalP"/>
    </source>
</evidence>
<gene>
    <name evidence="2" type="ORF">J2S11_002992</name>
</gene>
<name>A0ABT9W1T6_9BACI</name>
<accession>A0ABT9W1T6</accession>
<dbReference type="RefSeq" id="WP_307395776.1">
    <property type="nucleotide sequence ID" value="NZ_BAAADK010000030.1"/>
</dbReference>
<sequence length="93" mass="10593">MSKKNLFLLCVLLVVLFWIASNSNTPNTDNSIRLSNHLNDDHTGHQIEAQSRELVTQQNILIDQDIDLEKLASVMNQGMNHVEVIPFDSEEFT</sequence>
<keyword evidence="1" id="KW-0732">Signal</keyword>
<organism evidence="2 3">
    <name type="scientific">Caldalkalibacillus horti</name>
    <dbReference type="NCBI Taxonomy" id="77523"/>
    <lineage>
        <taxon>Bacteria</taxon>
        <taxon>Bacillati</taxon>
        <taxon>Bacillota</taxon>
        <taxon>Bacilli</taxon>
        <taxon>Bacillales</taxon>
        <taxon>Bacillaceae</taxon>
        <taxon>Caldalkalibacillus</taxon>
    </lineage>
</organism>
<dbReference type="EMBL" id="JAUSTY010000012">
    <property type="protein sequence ID" value="MDQ0167075.1"/>
    <property type="molecule type" value="Genomic_DNA"/>
</dbReference>
<comment type="caution">
    <text evidence="2">The sequence shown here is derived from an EMBL/GenBank/DDBJ whole genome shotgun (WGS) entry which is preliminary data.</text>
</comment>
<reference evidence="2 3" key="1">
    <citation type="submission" date="2023-07" db="EMBL/GenBank/DDBJ databases">
        <title>Genomic Encyclopedia of Type Strains, Phase IV (KMG-IV): sequencing the most valuable type-strain genomes for metagenomic binning, comparative biology and taxonomic classification.</title>
        <authorList>
            <person name="Goeker M."/>
        </authorList>
    </citation>
    <scope>NUCLEOTIDE SEQUENCE [LARGE SCALE GENOMIC DNA]</scope>
    <source>
        <strain evidence="2 3">DSM 12751</strain>
    </source>
</reference>
<proteinExistence type="predicted"/>
<evidence type="ECO:0000313" key="2">
    <source>
        <dbReference type="EMBL" id="MDQ0167075.1"/>
    </source>
</evidence>
<feature type="chain" id="PRO_5046352557" evidence="1">
    <location>
        <begin position="21"/>
        <end position="93"/>
    </location>
</feature>